<feature type="region of interest" description="Disordered" evidence="1">
    <location>
        <begin position="26"/>
        <end position="52"/>
    </location>
</feature>
<dbReference type="Proteomes" id="UP001194580">
    <property type="component" value="Unassembled WGS sequence"/>
</dbReference>
<feature type="region of interest" description="Disordered" evidence="1">
    <location>
        <begin position="1"/>
        <end position="20"/>
    </location>
</feature>
<feature type="region of interest" description="Disordered" evidence="1">
    <location>
        <begin position="77"/>
        <end position="116"/>
    </location>
</feature>
<evidence type="ECO:0000313" key="2">
    <source>
        <dbReference type="EMBL" id="KAG0257335.1"/>
    </source>
</evidence>
<reference evidence="2" key="1">
    <citation type="journal article" date="2020" name="Fungal Divers.">
        <title>Resolving the Mortierellaceae phylogeny through synthesis of multi-gene phylogenetics and phylogenomics.</title>
        <authorList>
            <person name="Vandepol N."/>
            <person name="Liber J."/>
            <person name="Desiro A."/>
            <person name="Na H."/>
            <person name="Kennedy M."/>
            <person name="Barry K."/>
            <person name="Grigoriev I.V."/>
            <person name="Miller A.N."/>
            <person name="O'Donnell K."/>
            <person name="Stajich J.E."/>
            <person name="Bonito G."/>
        </authorList>
    </citation>
    <scope>NUCLEOTIDE SEQUENCE</scope>
    <source>
        <strain evidence="2">NRRL 28262</strain>
    </source>
</reference>
<evidence type="ECO:0000313" key="3">
    <source>
        <dbReference type="Proteomes" id="UP001194580"/>
    </source>
</evidence>
<keyword evidence="3" id="KW-1185">Reference proteome</keyword>
<dbReference type="AlphaFoldDB" id="A0AAD4D472"/>
<accession>A0AAD4D472</accession>
<evidence type="ECO:0000256" key="1">
    <source>
        <dbReference type="SAM" id="MobiDB-lite"/>
    </source>
</evidence>
<dbReference type="EMBL" id="JAAAIL010002435">
    <property type="protein sequence ID" value="KAG0257335.1"/>
    <property type="molecule type" value="Genomic_DNA"/>
</dbReference>
<sequence>MTVVLPEFEPPPMYHRQDDEYGLHLPTYGDISNTGIDGGALGQQQQQSEEQEQGWVVLPPLSPTAIATTTITNLVSDQNTGSEVEEIRVPISTTPSPTTSLPLPEAESLRQQRHQQ</sequence>
<feature type="compositionally biased region" description="Low complexity" evidence="1">
    <location>
        <begin position="92"/>
        <end position="104"/>
    </location>
</feature>
<name>A0AAD4D472_9FUNG</name>
<gene>
    <name evidence="2" type="ORF">BGZ95_005277</name>
</gene>
<comment type="caution">
    <text evidence="2">The sequence shown here is derived from an EMBL/GenBank/DDBJ whole genome shotgun (WGS) entry which is preliminary data.</text>
</comment>
<protein>
    <submittedName>
        <fullName evidence="2">Uncharacterized protein</fullName>
    </submittedName>
</protein>
<organism evidence="2 3">
    <name type="scientific">Linnemannia exigua</name>
    <dbReference type="NCBI Taxonomy" id="604196"/>
    <lineage>
        <taxon>Eukaryota</taxon>
        <taxon>Fungi</taxon>
        <taxon>Fungi incertae sedis</taxon>
        <taxon>Mucoromycota</taxon>
        <taxon>Mortierellomycotina</taxon>
        <taxon>Mortierellomycetes</taxon>
        <taxon>Mortierellales</taxon>
        <taxon>Mortierellaceae</taxon>
        <taxon>Linnemannia</taxon>
    </lineage>
</organism>
<proteinExistence type="predicted"/>